<dbReference type="eggNOG" id="COG3698">
    <property type="taxonomic scope" value="Bacteria"/>
</dbReference>
<dbReference type="Pfam" id="PF09992">
    <property type="entry name" value="NAGPA"/>
    <property type="match status" value="1"/>
</dbReference>
<gene>
    <name evidence="2" type="ORF">F941_01759</name>
</gene>
<dbReference type="EMBL" id="APQD01000012">
    <property type="protein sequence ID" value="ENV82993.1"/>
    <property type="molecule type" value="Genomic_DNA"/>
</dbReference>
<sequence>MKASFLALSLFAAQQAPAKLRSWESEEPIQSAVVEVRDFKNLGLYLYSPQNTPYLTFSRLEAALRKGCRSMQFAMNAGMYHSDFSPVGLYVENGQQLRELNKAKHGFGNFFIQPNGVLAWNDQKALIQTTEAFQRNHFKAKYATQSGPMLVINGRINTNFLQDASSHKIRNGVGIKDQKLYFVISREPVTFYQFASYFKDSLKTDNALYLDGSISSIYSTGLNLHDASRDLGPMLAYSEPSACK</sequence>
<evidence type="ECO:0000259" key="1">
    <source>
        <dbReference type="Pfam" id="PF09992"/>
    </source>
</evidence>
<organism evidence="2 3">
    <name type="scientific">Acinetobacter bouvetii DSM 14964 = CIP 107468</name>
    <dbReference type="NCBI Taxonomy" id="1120925"/>
    <lineage>
        <taxon>Bacteria</taxon>
        <taxon>Pseudomonadati</taxon>
        <taxon>Pseudomonadota</taxon>
        <taxon>Gammaproteobacteria</taxon>
        <taxon>Moraxellales</taxon>
        <taxon>Moraxellaceae</taxon>
        <taxon>Acinetobacter</taxon>
    </lineage>
</organism>
<keyword evidence="3" id="KW-1185">Reference proteome</keyword>
<dbReference type="Proteomes" id="UP000018460">
    <property type="component" value="Unassembled WGS sequence"/>
</dbReference>
<proteinExistence type="predicted"/>
<dbReference type="InterPro" id="IPR018711">
    <property type="entry name" value="NAGPA"/>
</dbReference>
<name>N9DR89_9GAMM</name>
<protein>
    <recommendedName>
        <fullName evidence="1">Phosphodiester glycosidase domain-containing protein</fullName>
    </recommendedName>
</protein>
<evidence type="ECO:0000313" key="3">
    <source>
        <dbReference type="Proteomes" id="UP000018460"/>
    </source>
</evidence>
<feature type="domain" description="Phosphodiester glycosidase" evidence="1">
    <location>
        <begin position="72"/>
        <end position="219"/>
    </location>
</feature>
<evidence type="ECO:0000313" key="2">
    <source>
        <dbReference type="EMBL" id="ENV82993.1"/>
    </source>
</evidence>
<dbReference type="PATRIC" id="fig|1120925.3.peg.1863"/>
<reference evidence="2 3" key="1">
    <citation type="submission" date="2013-02" db="EMBL/GenBank/DDBJ databases">
        <title>The Genome Sequence of Acinetobacter bouvetii CIP 107468.</title>
        <authorList>
            <consortium name="The Broad Institute Genome Sequencing Platform"/>
            <consortium name="The Broad Institute Genome Sequencing Center for Infectious Disease"/>
            <person name="Cerqueira G."/>
            <person name="Feldgarden M."/>
            <person name="Courvalin P."/>
            <person name="Perichon B."/>
            <person name="Grillot-Courvalin C."/>
            <person name="Clermont D."/>
            <person name="Rocha E."/>
            <person name="Yoon E.-J."/>
            <person name="Nemec A."/>
            <person name="Walker B."/>
            <person name="Young S.K."/>
            <person name="Zeng Q."/>
            <person name="Gargeya S."/>
            <person name="Fitzgerald M."/>
            <person name="Haas B."/>
            <person name="Abouelleil A."/>
            <person name="Alvarado L."/>
            <person name="Arachchi H.M."/>
            <person name="Berlin A.M."/>
            <person name="Chapman S.B."/>
            <person name="Dewar J."/>
            <person name="Goldberg J."/>
            <person name="Griggs A."/>
            <person name="Gujja S."/>
            <person name="Hansen M."/>
            <person name="Howarth C."/>
            <person name="Imamovic A."/>
            <person name="Larimer J."/>
            <person name="McCowan C."/>
            <person name="Murphy C."/>
            <person name="Neiman D."/>
            <person name="Pearson M."/>
            <person name="Priest M."/>
            <person name="Roberts A."/>
            <person name="Saif S."/>
            <person name="Shea T."/>
            <person name="Sisk P."/>
            <person name="Sykes S."/>
            <person name="Wortman J."/>
            <person name="Nusbaum C."/>
            <person name="Birren B."/>
        </authorList>
    </citation>
    <scope>NUCLEOTIDE SEQUENCE [LARGE SCALE GENOMIC DNA]</scope>
    <source>
        <strain evidence="2 3">CIP 107468</strain>
    </source>
</reference>
<dbReference type="AlphaFoldDB" id="N9DR89"/>
<comment type="caution">
    <text evidence="2">The sequence shown here is derived from an EMBL/GenBank/DDBJ whole genome shotgun (WGS) entry which is preliminary data.</text>
</comment>
<accession>N9DR89</accession>